<protein>
    <submittedName>
        <fullName evidence="1">Uncharacterized protein</fullName>
    </submittedName>
</protein>
<proteinExistence type="predicted"/>
<comment type="caution">
    <text evidence="1">The sequence shown here is derived from an EMBL/GenBank/DDBJ whole genome shotgun (WGS) entry which is preliminary data.</text>
</comment>
<keyword evidence="2" id="KW-1185">Reference proteome</keyword>
<accession>A0A4R6R1S1</accession>
<name>A0A4R6R1S1_9BURK</name>
<reference evidence="1 2" key="1">
    <citation type="submission" date="2019-03" db="EMBL/GenBank/DDBJ databases">
        <title>Genomic Encyclopedia of Type Strains, Phase IV (KMG-IV): sequencing the most valuable type-strain genomes for metagenomic binning, comparative biology and taxonomic classification.</title>
        <authorList>
            <person name="Goeker M."/>
        </authorList>
    </citation>
    <scope>NUCLEOTIDE SEQUENCE [LARGE SCALE GENOMIC DNA]</scope>
    <source>
        <strain evidence="1 2">DSM 11901</strain>
    </source>
</reference>
<dbReference type="Proteomes" id="UP000294593">
    <property type="component" value="Unassembled WGS sequence"/>
</dbReference>
<evidence type="ECO:0000313" key="2">
    <source>
        <dbReference type="Proteomes" id="UP000294593"/>
    </source>
</evidence>
<sequence length="38" mass="3946">MPDTPHTTRWWQTLPGVLTALAGVITAVSGSPVSPTKA</sequence>
<dbReference type="EMBL" id="SNXW01000014">
    <property type="protein sequence ID" value="TDP79375.1"/>
    <property type="molecule type" value="Genomic_DNA"/>
</dbReference>
<evidence type="ECO:0000313" key="1">
    <source>
        <dbReference type="EMBL" id="TDP79375.1"/>
    </source>
</evidence>
<organism evidence="1 2">
    <name type="scientific">Aquabacterium commune</name>
    <dbReference type="NCBI Taxonomy" id="70586"/>
    <lineage>
        <taxon>Bacteria</taxon>
        <taxon>Pseudomonadati</taxon>
        <taxon>Pseudomonadota</taxon>
        <taxon>Betaproteobacteria</taxon>
        <taxon>Burkholderiales</taxon>
        <taxon>Aquabacterium</taxon>
    </lineage>
</organism>
<dbReference type="AlphaFoldDB" id="A0A4R6R1S1"/>
<gene>
    <name evidence="1" type="ORF">EV672_1144</name>
</gene>